<sequence length="287" mass="32757">MVNRLWEQLFGIGIAETLEDMGTQGVAPTHKELLDHLAWKFMNDYKWSIKDLLKEIVMSATYRQKSEVSDELLHKDPNNRLYARGPRVRLSAEQIRDQALAISNVLSNKMLGKSVMPFQPAGIWKSPYSGEQWKQSEGEDQYRRAVYTYWKRTAPYPSMIGFDAAMRDVCLPRRIRTNTPLQALSTLNDFAYWDMAKHFAQRMNKMAGNDVKSQIQKGYQAMLYKPIAPGKLETLMGLYNTSLQSFSKGSSDVQEILGSKENADPKMAAMVVVANAMLNLDEWLNKS</sequence>
<protein>
    <submittedName>
        <fullName evidence="2">DUF1553 domain-containing protein</fullName>
    </submittedName>
</protein>
<evidence type="ECO:0000313" key="2">
    <source>
        <dbReference type="EMBL" id="MCH5599255.1"/>
    </source>
</evidence>
<name>A0ABS9SLN3_9BACT</name>
<gene>
    <name evidence="2" type="ORF">MKP09_15740</name>
</gene>
<keyword evidence="3" id="KW-1185">Reference proteome</keyword>
<dbReference type="InterPro" id="IPR022655">
    <property type="entry name" value="DUF1553"/>
</dbReference>
<dbReference type="PANTHER" id="PTHR35889:SF3">
    <property type="entry name" value="F-BOX DOMAIN-CONTAINING PROTEIN"/>
    <property type="match status" value="1"/>
</dbReference>
<evidence type="ECO:0000259" key="1">
    <source>
        <dbReference type="Pfam" id="PF07587"/>
    </source>
</evidence>
<dbReference type="Proteomes" id="UP001202248">
    <property type="component" value="Unassembled WGS sequence"/>
</dbReference>
<evidence type="ECO:0000313" key="3">
    <source>
        <dbReference type="Proteomes" id="UP001202248"/>
    </source>
</evidence>
<dbReference type="Pfam" id="PF07587">
    <property type="entry name" value="PSD1"/>
    <property type="match status" value="1"/>
</dbReference>
<organism evidence="2 3">
    <name type="scientific">Niabella ginsengisoli</name>
    <dbReference type="NCBI Taxonomy" id="522298"/>
    <lineage>
        <taxon>Bacteria</taxon>
        <taxon>Pseudomonadati</taxon>
        <taxon>Bacteroidota</taxon>
        <taxon>Chitinophagia</taxon>
        <taxon>Chitinophagales</taxon>
        <taxon>Chitinophagaceae</taxon>
        <taxon>Niabella</taxon>
    </lineage>
</organism>
<dbReference type="EMBL" id="JAKWBL010000003">
    <property type="protein sequence ID" value="MCH5599255.1"/>
    <property type="molecule type" value="Genomic_DNA"/>
</dbReference>
<feature type="domain" description="DUF1553" evidence="1">
    <location>
        <begin position="1"/>
        <end position="236"/>
    </location>
</feature>
<reference evidence="2 3" key="1">
    <citation type="submission" date="2022-02" db="EMBL/GenBank/DDBJ databases">
        <authorList>
            <person name="Min J."/>
        </authorList>
    </citation>
    <scope>NUCLEOTIDE SEQUENCE [LARGE SCALE GENOMIC DNA]</scope>
    <source>
        <strain evidence="2 3">GR10-1</strain>
    </source>
</reference>
<dbReference type="PANTHER" id="PTHR35889">
    <property type="entry name" value="CYCLOINULO-OLIGOSACCHARIDE FRUCTANOTRANSFERASE-RELATED"/>
    <property type="match status" value="1"/>
</dbReference>
<comment type="caution">
    <text evidence="2">The sequence shown here is derived from an EMBL/GenBank/DDBJ whole genome shotgun (WGS) entry which is preliminary data.</text>
</comment>
<accession>A0ABS9SLN3</accession>
<proteinExistence type="predicted"/>